<organism evidence="1">
    <name type="scientific">viral metagenome</name>
    <dbReference type="NCBI Taxonomy" id="1070528"/>
    <lineage>
        <taxon>unclassified sequences</taxon>
        <taxon>metagenomes</taxon>
        <taxon>organismal metagenomes</taxon>
    </lineage>
</organism>
<evidence type="ECO:0000313" key="1">
    <source>
        <dbReference type="EMBL" id="QHT37108.1"/>
    </source>
</evidence>
<reference evidence="1" key="1">
    <citation type="journal article" date="2020" name="Nature">
        <title>Giant virus diversity and host interactions through global metagenomics.</title>
        <authorList>
            <person name="Schulz F."/>
            <person name="Roux S."/>
            <person name="Paez-Espino D."/>
            <person name="Jungbluth S."/>
            <person name="Walsh D.A."/>
            <person name="Denef V.J."/>
            <person name="McMahon K.D."/>
            <person name="Konstantinidis K.T."/>
            <person name="Eloe-Fadrosh E.A."/>
            <person name="Kyrpides N.C."/>
            <person name="Woyke T."/>
        </authorList>
    </citation>
    <scope>NUCLEOTIDE SEQUENCE</scope>
    <source>
        <strain evidence="1">GVMAG-S-ERX555967-131</strain>
    </source>
</reference>
<dbReference type="Pfam" id="PF19063">
    <property type="entry name" value="DUF5759"/>
    <property type="match status" value="1"/>
</dbReference>
<proteinExistence type="predicted"/>
<dbReference type="AlphaFoldDB" id="A0A6C0F622"/>
<dbReference type="EMBL" id="MN738789">
    <property type="protein sequence ID" value="QHT37108.1"/>
    <property type="molecule type" value="Genomic_DNA"/>
</dbReference>
<dbReference type="InterPro" id="IPR043977">
    <property type="entry name" value="DUF5759"/>
</dbReference>
<name>A0A6C0F622_9ZZZZ</name>
<sequence>MLKASDLQIKNKNEKLKKNEKYKKLLNYCVNKIKYMNEQGHLQYIFTLNELIIDMPLINVEKALKYISKKLVKNEFKVYKMTENAILIDWSCG</sequence>
<accession>A0A6C0F622</accession>
<protein>
    <submittedName>
        <fullName evidence="1">Uncharacterized protein</fullName>
    </submittedName>
</protein>